<evidence type="ECO:0000313" key="2">
    <source>
        <dbReference type="Proteomes" id="UP000003678"/>
    </source>
</evidence>
<dbReference type="AlphaFoldDB" id="C0GAG8"/>
<proteinExistence type="predicted"/>
<name>C0GAG8_9HYPH</name>
<dbReference type="Proteomes" id="UP000003678">
    <property type="component" value="Unassembled WGS sequence"/>
</dbReference>
<evidence type="ECO:0000313" key="1">
    <source>
        <dbReference type="EMBL" id="EEH13932.1"/>
    </source>
</evidence>
<organism evidence="1 2">
    <name type="scientific">Brucella ceti str. Cudo</name>
    <dbReference type="NCBI Taxonomy" id="595497"/>
    <lineage>
        <taxon>Bacteria</taxon>
        <taxon>Pseudomonadati</taxon>
        <taxon>Pseudomonadota</taxon>
        <taxon>Alphaproteobacteria</taxon>
        <taxon>Hyphomicrobiales</taxon>
        <taxon>Brucellaceae</taxon>
        <taxon>Brucella/Ochrobactrum group</taxon>
        <taxon>Brucella</taxon>
    </lineage>
</organism>
<reference evidence="1 2" key="1">
    <citation type="submission" date="2009-03" db="EMBL/GenBank/DDBJ databases">
        <authorList>
            <person name="Setubal J.C."/>
            <person name="Boyle S."/>
            <person name="Crasta O.R."/>
            <person name="Gillespie J.J."/>
            <person name="Kenyon R.W."/>
            <person name="Lu J."/>
            <person name="Mane S."/>
            <person name="Nagrani S."/>
            <person name="Shallom J.M."/>
            <person name="Shallom S."/>
            <person name="Shukla M."/>
            <person name="Snyder E.E."/>
            <person name="Sobral B.W."/>
            <person name="Wattam A.R."/>
            <person name="Will R."/>
            <person name="Williams K."/>
            <person name="Yoo H."/>
            <person name="Bruce D.H."/>
            <person name="Detter C."/>
            <person name="Munk C."/>
            <person name="Brettin T.S."/>
            <person name="Ficht T."/>
        </authorList>
    </citation>
    <scope>NUCLEOTIDE SEQUENCE [LARGE SCALE GENOMIC DNA]</scope>
    <source>
        <strain evidence="1 2">Cudo</strain>
    </source>
</reference>
<dbReference type="InterPro" id="IPR019660">
    <property type="entry name" value="Put_sensory_transdc_reg_YbjN"/>
</dbReference>
<comment type="caution">
    <text evidence="1">The sequence shown here is derived from an EMBL/GenBank/DDBJ whole genome shotgun (WGS) entry which is preliminary data.</text>
</comment>
<accession>C0GAG8</accession>
<sequence length="181" mass="20748">MIIPRSLAPASVPEQIILEFSMPTLLQFLQGEGWCVRPDQHSLFPQIIASLPDVECIIRFGTLARSGTGWSDFTLSAPFIVDSEVSPFIGALWNRKNRFGRVYRINKSLFLEMDVVLEGGVTQTYLQYVLAIWADLIQAFLVHLRDDQNILLRYKRRKQAEQRIQILATCTSGKLRIQPIW</sequence>
<dbReference type="EMBL" id="ACJD01000006">
    <property type="protein sequence ID" value="EEH13932.1"/>
    <property type="molecule type" value="Genomic_DNA"/>
</dbReference>
<protein>
    <submittedName>
        <fullName evidence="1">Uncharacterized protein</fullName>
    </submittedName>
</protein>
<gene>
    <name evidence="1" type="ORF">BCETI_6000927</name>
</gene>
<dbReference type="Pfam" id="PF10722">
    <property type="entry name" value="YbjN"/>
    <property type="match status" value="1"/>
</dbReference>